<dbReference type="PANTHER" id="PTHR23104:SF17">
    <property type="entry name" value="EF-HAND DOMAIN-CONTAINING PROTEIN"/>
    <property type="match status" value="1"/>
</dbReference>
<dbReference type="InterPro" id="IPR018247">
    <property type="entry name" value="EF_Hand_1_Ca_BS"/>
</dbReference>
<proteinExistence type="predicted"/>
<evidence type="ECO:0000313" key="8">
    <source>
        <dbReference type="Proteomes" id="UP001367676"/>
    </source>
</evidence>
<keyword evidence="1 5" id="KW-0732">Signal</keyword>
<comment type="caution">
    <text evidence="7">The sequence shown here is derived from an EMBL/GenBank/DDBJ whole genome shotgun (WGS) entry which is preliminary data.</text>
</comment>
<dbReference type="EMBL" id="JBBCAQ010000018">
    <property type="protein sequence ID" value="KAK7595495.1"/>
    <property type="molecule type" value="Genomic_DNA"/>
</dbReference>
<feature type="region of interest" description="Disordered" evidence="4">
    <location>
        <begin position="35"/>
        <end position="54"/>
    </location>
</feature>
<gene>
    <name evidence="7" type="ORF">V9T40_013320</name>
</gene>
<feature type="domain" description="EF-hand" evidence="6">
    <location>
        <begin position="146"/>
        <end position="230"/>
    </location>
</feature>
<dbReference type="AlphaFoldDB" id="A0AAN9TIW6"/>
<dbReference type="Pfam" id="PF13499">
    <property type="entry name" value="EF-hand_7"/>
    <property type="match status" value="1"/>
</dbReference>
<feature type="region of interest" description="Disordered" evidence="4">
    <location>
        <begin position="63"/>
        <end position="117"/>
    </location>
</feature>
<dbReference type="InterPro" id="IPR011992">
    <property type="entry name" value="EF-hand-dom_pair"/>
</dbReference>
<feature type="compositionally biased region" description="Low complexity" evidence="4">
    <location>
        <begin position="39"/>
        <end position="54"/>
    </location>
</feature>
<evidence type="ECO:0000256" key="3">
    <source>
        <dbReference type="ARBA" id="ARBA00022837"/>
    </source>
</evidence>
<dbReference type="InterPro" id="IPR052110">
    <property type="entry name" value="MCFD2-like"/>
</dbReference>
<evidence type="ECO:0000256" key="5">
    <source>
        <dbReference type="SAM" id="SignalP"/>
    </source>
</evidence>
<evidence type="ECO:0000256" key="4">
    <source>
        <dbReference type="SAM" id="MobiDB-lite"/>
    </source>
</evidence>
<dbReference type="SUPFAM" id="SSF47473">
    <property type="entry name" value="EF-hand"/>
    <property type="match status" value="1"/>
</dbReference>
<sequence length="240" mass="26620">MKSSRVVLIISCCQIYFACVKSNIGHAPPGVNPDVYNNPQYHHPGGMPQGQQQYMAQPGMQPQYMGQAQMHQPQVPQSQFGGQTQYQPAPPQPHASQPHAPQPHAPHTHGSHGAKPVLHTGNIQQEKEHIAEHMEVPLDTSKMSEQELQFHYFKMHDNDNNNQLDGCELIKSLIHWHEQGHEQPGAAPGGQAPVPKLFSDEELVNLIDPILKMDDSNNDGYIDYTEFVRAQQKAAAAPAS</sequence>
<accession>A0AAN9TIW6</accession>
<reference evidence="7 8" key="1">
    <citation type="submission" date="2024-03" db="EMBL/GenBank/DDBJ databases">
        <title>Adaptation during the transition from Ophiocordyceps entomopathogen to insect associate is accompanied by gene loss and intensified selection.</title>
        <authorList>
            <person name="Ward C.M."/>
            <person name="Onetto C.A."/>
            <person name="Borneman A.R."/>
        </authorList>
    </citation>
    <scope>NUCLEOTIDE SEQUENCE [LARGE SCALE GENOMIC DNA]</scope>
    <source>
        <strain evidence="7">AWRI1</strain>
        <tissue evidence="7">Single Adult Female</tissue>
    </source>
</reference>
<evidence type="ECO:0000313" key="7">
    <source>
        <dbReference type="EMBL" id="KAK7595495.1"/>
    </source>
</evidence>
<dbReference type="GO" id="GO:0005509">
    <property type="term" value="F:calcium ion binding"/>
    <property type="evidence" value="ECO:0007669"/>
    <property type="project" value="InterPro"/>
</dbReference>
<dbReference type="Proteomes" id="UP001367676">
    <property type="component" value="Unassembled WGS sequence"/>
</dbReference>
<keyword evidence="8" id="KW-1185">Reference proteome</keyword>
<feature type="compositionally biased region" description="Polar residues" evidence="4">
    <location>
        <begin position="71"/>
        <end position="86"/>
    </location>
</feature>
<evidence type="ECO:0000256" key="1">
    <source>
        <dbReference type="ARBA" id="ARBA00022729"/>
    </source>
</evidence>
<evidence type="ECO:0000256" key="2">
    <source>
        <dbReference type="ARBA" id="ARBA00022737"/>
    </source>
</evidence>
<feature type="chain" id="PRO_5042904336" description="EF-hand domain-containing protein" evidence="5">
    <location>
        <begin position="23"/>
        <end position="240"/>
    </location>
</feature>
<organism evidence="7 8">
    <name type="scientific">Parthenolecanium corni</name>
    <dbReference type="NCBI Taxonomy" id="536013"/>
    <lineage>
        <taxon>Eukaryota</taxon>
        <taxon>Metazoa</taxon>
        <taxon>Ecdysozoa</taxon>
        <taxon>Arthropoda</taxon>
        <taxon>Hexapoda</taxon>
        <taxon>Insecta</taxon>
        <taxon>Pterygota</taxon>
        <taxon>Neoptera</taxon>
        <taxon>Paraneoptera</taxon>
        <taxon>Hemiptera</taxon>
        <taxon>Sternorrhyncha</taxon>
        <taxon>Coccoidea</taxon>
        <taxon>Coccidae</taxon>
        <taxon>Parthenolecanium</taxon>
    </lineage>
</organism>
<protein>
    <recommendedName>
        <fullName evidence="6">EF-hand domain-containing protein</fullName>
    </recommendedName>
</protein>
<dbReference type="PANTHER" id="PTHR23104">
    <property type="entry name" value="MULTIPLE COAGULATION FACTOR DEFICIENCY PROTEIN 2 NEURAL STEM CELL DERIVED NEURONAL SURVIVAL PROTEIN"/>
    <property type="match status" value="1"/>
</dbReference>
<dbReference type="InterPro" id="IPR002048">
    <property type="entry name" value="EF_hand_dom"/>
</dbReference>
<dbReference type="PROSITE" id="PS00018">
    <property type="entry name" value="EF_HAND_1"/>
    <property type="match status" value="2"/>
</dbReference>
<feature type="signal peptide" evidence="5">
    <location>
        <begin position="1"/>
        <end position="22"/>
    </location>
</feature>
<dbReference type="Gene3D" id="1.10.238.10">
    <property type="entry name" value="EF-hand"/>
    <property type="match status" value="1"/>
</dbReference>
<evidence type="ECO:0000259" key="6">
    <source>
        <dbReference type="Pfam" id="PF13499"/>
    </source>
</evidence>
<keyword evidence="2" id="KW-0677">Repeat</keyword>
<keyword evidence="3" id="KW-0106">Calcium</keyword>
<name>A0AAN9TIW6_9HEMI</name>